<evidence type="ECO:0000313" key="3">
    <source>
        <dbReference type="Proteomes" id="UP000245946"/>
    </source>
</evidence>
<dbReference type="AlphaFoldDB" id="A0A316ZB66"/>
<accession>A0A316ZB66</accession>
<dbReference type="EMBL" id="KZ819295">
    <property type="protein sequence ID" value="PWN97505.1"/>
    <property type="molecule type" value="Genomic_DNA"/>
</dbReference>
<feature type="region of interest" description="Disordered" evidence="1">
    <location>
        <begin position="14"/>
        <end position="34"/>
    </location>
</feature>
<name>A0A316ZB66_9BASI</name>
<dbReference type="Proteomes" id="UP000245946">
    <property type="component" value="Unassembled WGS sequence"/>
</dbReference>
<evidence type="ECO:0000313" key="2">
    <source>
        <dbReference type="EMBL" id="PWN97505.1"/>
    </source>
</evidence>
<organism evidence="2 3">
    <name type="scientific">Tilletiopsis washingtonensis</name>
    <dbReference type="NCBI Taxonomy" id="58919"/>
    <lineage>
        <taxon>Eukaryota</taxon>
        <taxon>Fungi</taxon>
        <taxon>Dikarya</taxon>
        <taxon>Basidiomycota</taxon>
        <taxon>Ustilaginomycotina</taxon>
        <taxon>Exobasidiomycetes</taxon>
        <taxon>Entylomatales</taxon>
        <taxon>Entylomatales incertae sedis</taxon>
        <taxon>Tilletiopsis</taxon>
    </lineage>
</organism>
<proteinExistence type="predicted"/>
<keyword evidence="3" id="KW-1185">Reference proteome</keyword>
<sequence>MCLELLGSLSRFTSLEPADDAPGRRRTALGPPSHSRRALVALEPLRHDARQAVRLGRPSLAHLSHRCLRSCFRCTPTATLPSQPHPPSCSVYCSPSAIPRPQTPGPRPCGGHVELQRDFQSILELVLRC</sequence>
<dbReference type="RefSeq" id="XP_025597784.1">
    <property type="nucleotide sequence ID" value="XM_025745724.1"/>
</dbReference>
<evidence type="ECO:0000256" key="1">
    <source>
        <dbReference type="SAM" id="MobiDB-lite"/>
    </source>
</evidence>
<reference evidence="2 3" key="1">
    <citation type="journal article" date="2018" name="Mol. Biol. Evol.">
        <title>Broad Genomic Sampling Reveals a Smut Pathogenic Ancestry of the Fungal Clade Ustilaginomycotina.</title>
        <authorList>
            <person name="Kijpornyongpan T."/>
            <person name="Mondo S.J."/>
            <person name="Barry K."/>
            <person name="Sandor L."/>
            <person name="Lee J."/>
            <person name="Lipzen A."/>
            <person name="Pangilinan J."/>
            <person name="LaButti K."/>
            <person name="Hainaut M."/>
            <person name="Henrissat B."/>
            <person name="Grigoriev I.V."/>
            <person name="Spatafora J.W."/>
            <person name="Aime M.C."/>
        </authorList>
    </citation>
    <scope>NUCLEOTIDE SEQUENCE [LARGE SCALE GENOMIC DNA]</scope>
    <source>
        <strain evidence="2 3">MCA 4186</strain>
    </source>
</reference>
<protein>
    <submittedName>
        <fullName evidence="2">Uncharacterized protein</fullName>
    </submittedName>
</protein>
<gene>
    <name evidence="2" type="ORF">FA09DRAFT_56858</name>
</gene>
<dbReference type="GeneID" id="37273268"/>